<dbReference type="Proteomes" id="UP000613740">
    <property type="component" value="Unassembled WGS sequence"/>
</dbReference>
<keyword evidence="1" id="KW-0812">Transmembrane</keyword>
<protein>
    <submittedName>
        <fullName evidence="2">Uncharacterized protein</fullName>
    </submittedName>
</protein>
<dbReference type="AlphaFoldDB" id="A0A836B3W3"/>
<dbReference type="PANTHER" id="PTHR36706">
    <property type="entry name" value="UNNAMED PRODUCT"/>
    <property type="match status" value="1"/>
</dbReference>
<comment type="caution">
    <text evidence="2">The sequence shown here is derived from an EMBL/GenBank/DDBJ whole genome shotgun (WGS) entry which is preliminary data.</text>
</comment>
<feature type="transmembrane region" description="Helical" evidence="1">
    <location>
        <begin position="20"/>
        <end position="37"/>
    </location>
</feature>
<gene>
    <name evidence="2" type="ORF">HYH02_008014</name>
</gene>
<sequence length="142" mass="16338">MSIDQHQSAYSRRIIRVNRIIAGTIIAGCVAVLTGFVDVKFYQNEVEYAKETPDKNRFKSHRCNDRLADALEVIEAEDGHVWRDLRPAFRNWWACMRSVEGSEPAMPYIMLTPKYKQYIDPATRSEAARQAAQAQAEQQFRG</sequence>
<evidence type="ECO:0000313" key="3">
    <source>
        <dbReference type="Proteomes" id="UP000613740"/>
    </source>
</evidence>
<organism evidence="2 3">
    <name type="scientific">Chlamydomonas schloesseri</name>
    <dbReference type="NCBI Taxonomy" id="2026947"/>
    <lineage>
        <taxon>Eukaryota</taxon>
        <taxon>Viridiplantae</taxon>
        <taxon>Chlorophyta</taxon>
        <taxon>core chlorophytes</taxon>
        <taxon>Chlorophyceae</taxon>
        <taxon>CS clade</taxon>
        <taxon>Chlamydomonadales</taxon>
        <taxon>Chlamydomonadaceae</taxon>
        <taxon>Chlamydomonas</taxon>
    </lineage>
</organism>
<accession>A0A836B3W3</accession>
<keyword evidence="1" id="KW-1133">Transmembrane helix</keyword>
<keyword evidence="3" id="KW-1185">Reference proteome</keyword>
<dbReference type="EMBL" id="JAEHOD010000024">
    <property type="protein sequence ID" value="KAG2446857.1"/>
    <property type="molecule type" value="Genomic_DNA"/>
</dbReference>
<reference evidence="2" key="1">
    <citation type="journal article" date="2020" name="bioRxiv">
        <title>Comparative genomics of Chlamydomonas.</title>
        <authorList>
            <person name="Craig R.J."/>
            <person name="Hasan A.R."/>
            <person name="Ness R.W."/>
            <person name="Keightley P.D."/>
        </authorList>
    </citation>
    <scope>NUCLEOTIDE SEQUENCE</scope>
    <source>
        <strain evidence="2">CCAP 11/173</strain>
    </source>
</reference>
<keyword evidence="1" id="KW-0472">Membrane</keyword>
<name>A0A836B3W3_9CHLO</name>
<dbReference type="OrthoDB" id="5516192at2759"/>
<evidence type="ECO:0000313" key="2">
    <source>
        <dbReference type="EMBL" id="KAG2446857.1"/>
    </source>
</evidence>
<evidence type="ECO:0000256" key="1">
    <source>
        <dbReference type="SAM" id="Phobius"/>
    </source>
</evidence>
<proteinExistence type="predicted"/>